<evidence type="ECO:0000256" key="8">
    <source>
        <dbReference type="SAM" id="Phobius"/>
    </source>
</evidence>
<dbReference type="EMBL" id="BLKC01000049">
    <property type="protein sequence ID" value="GFF42570.1"/>
    <property type="molecule type" value="Genomic_DNA"/>
</dbReference>
<feature type="transmembrane region" description="Helical" evidence="8">
    <location>
        <begin position="89"/>
        <end position="114"/>
    </location>
</feature>
<dbReference type="AlphaFoldDB" id="A0A8H3P1R3"/>
<protein>
    <submittedName>
        <fullName evidence="9">Golgi apparatus membrane protein tvp18</fullName>
    </submittedName>
</protein>
<evidence type="ECO:0000256" key="1">
    <source>
        <dbReference type="ARBA" id="ARBA00003246"/>
    </source>
</evidence>
<dbReference type="GO" id="GO:0016192">
    <property type="term" value="P:vesicle-mediated transport"/>
    <property type="evidence" value="ECO:0007669"/>
    <property type="project" value="TreeGrafter"/>
</dbReference>
<comment type="caution">
    <text evidence="9">The sequence shown here is derived from an EMBL/GenBank/DDBJ whole genome shotgun (WGS) entry which is preliminary data.</text>
</comment>
<keyword evidence="5 8" id="KW-1133">Transmembrane helix</keyword>
<evidence type="ECO:0000313" key="9">
    <source>
        <dbReference type="EMBL" id="GFF42570.1"/>
    </source>
</evidence>
<dbReference type="Pfam" id="PF10233">
    <property type="entry name" value="Cg6151-P"/>
    <property type="match status" value="1"/>
</dbReference>
<feature type="transmembrane region" description="Helical" evidence="8">
    <location>
        <begin position="186"/>
        <end position="205"/>
    </location>
</feature>
<proteinExistence type="inferred from homology"/>
<dbReference type="InterPro" id="IPR019365">
    <property type="entry name" value="TVP18/Ca-channel_flower"/>
</dbReference>
<dbReference type="PANTHER" id="PTHR13314:SF2">
    <property type="entry name" value="CALCIUM CHANNEL FLOWER HOMOLOG"/>
    <property type="match status" value="1"/>
</dbReference>
<feature type="transmembrane region" description="Helical" evidence="8">
    <location>
        <begin position="163"/>
        <end position="180"/>
    </location>
</feature>
<evidence type="ECO:0000256" key="5">
    <source>
        <dbReference type="ARBA" id="ARBA00022989"/>
    </source>
</evidence>
<gene>
    <name evidence="9" type="ORF">IFM46972_06916</name>
</gene>
<organism evidence="9 10">
    <name type="scientific">Aspergillus udagawae</name>
    <dbReference type="NCBI Taxonomy" id="91492"/>
    <lineage>
        <taxon>Eukaryota</taxon>
        <taxon>Fungi</taxon>
        <taxon>Dikarya</taxon>
        <taxon>Ascomycota</taxon>
        <taxon>Pezizomycotina</taxon>
        <taxon>Eurotiomycetes</taxon>
        <taxon>Eurotiomycetidae</taxon>
        <taxon>Eurotiales</taxon>
        <taxon>Aspergillaceae</taxon>
        <taxon>Aspergillus</taxon>
        <taxon>Aspergillus subgen. Fumigati</taxon>
    </lineage>
</organism>
<comment type="function">
    <text evidence="1">Golgi membrane protein involved in vesicular trafficking.</text>
</comment>
<accession>A0A8H3P1R3</accession>
<sequence>MVCYPSFTSPSILLGSLSMLSAAPNNMSGRNGGCLNLPSGLLTLVGLSLPQLFPRVHGMQFRISSDDSLSRIVTVLVWKPADLILDRTGVLCIILCIALGIANIFSFAVLRIIFSVLCLGADDHSVSGLILIFIEVPFLLRICPTSSKFDAFIRRFTTNWMRAAMYAIMSVIQWLSLLPGSGASSLIVAAVFLLIAAIFYALAGLKSQEFVGSKTLGGQGLVQMIV</sequence>
<evidence type="ECO:0000313" key="10">
    <source>
        <dbReference type="Proteomes" id="UP000465221"/>
    </source>
</evidence>
<keyword evidence="6" id="KW-0333">Golgi apparatus</keyword>
<evidence type="ECO:0000256" key="6">
    <source>
        <dbReference type="ARBA" id="ARBA00023034"/>
    </source>
</evidence>
<dbReference type="PANTHER" id="PTHR13314">
    <property type="entry name" value="CALCIUM CHANNEL FLOWER HOMOLOG"/>
    <property type="match status" value="1"/>
</dbReference>
<comment type="similarity">
    <text evidence="3">Belongs to the TVP18 family.</text>
</comment>
<reference evidence="9 10" key="1">
    <citation type="submission" date="2020-01" db="EMBL/GenBank/DDBJ databases">
        <title>Draft genome sequence of Aspergillus udagawae IFM 46972.</title>
        <authorList>
            <person name="Takahashi H."/>
            <person name="Yaguchi T."/>
        </authorList>
    </citation>
    <scope>NUCLEOTIDE SEQUENCE [LARGE SCALE GENOMIC DNA]</scope>
    <source>
        <strain evidence="9 10">IFM 46972</strain>
    </source>
</reference>
<evidence type="ECO:0000256" key="2">
    <source>
        <dbReference type="ARBA" id="ARBA00004653"/>
    </source>
</evidence>
<evidence type="ECO:0000256" key="3">
    <source>
        <dbReference type="ARBA" id="ARBA00005738"/>
    </source>
</evidence>
<comment type="subcellular location">
    <subcellularLocation>
        <location evidence="2">Golgi apparatus membrane</location>
        <topology evidence="2">Multi-pass membrane protein</topology>
    </subcellularLocation>
</comment>
<evidence type="ECO:0000256" key="7">
    <source>
        <dbReference type="ARBA" id="ARBA00023136"/>
    </source>
</evidence>
<dbReference type="Proteomes" id="UP000465221">
    <property type="component" value="Unassembled WGS sequence"/>
</dbReference>
<dbReference type="GO" id="GO:0000139">
    <property type="term" value="C:Golgi membrane"/>
    <property type="evidence" value="ECO:0007669"/>
    <property type="project" value="UniProtKB-SubCell"/>
</dbReference>
<feature type="transmembrane region" description="Helical" evidence="8">
    <location>
        <begin position="126"/>
        <end position="143"/>
    </location>
</feature>
<keyword evidence="7 8" id="KW-0472">Membrane</keyword>
<keyword evidence="4 8" id="KW-0812">Transmembrane</keyword>
<name>A0A8H3P1R3_9EURO</name>
<dbReference type="SMART" id="SM01077">
    <property type="entry name" value="Cg6151-P"/>
    <property type="match status" value="1"/>
</dbReference>
<evidence type="ECO:0000256" key="4">
    <source>
        <dbReference type="ARBA" id="ARBA00022692"/>
    </source>
</evidence>